<keyword evidence="2" id="KW-1185">Reference proteome</keyword>
<sequence>MLLVEDHRADVRLLRELLEMAELDWALDAVPTFAEAARCCQTGQDNGLLPDLDLPDGAWAWSC</sequence>
<reference evidence="1 2" key="1">
    <citation type="submission" date="2020-08" db="EMBL/GenBank/DDBJ databases">
        <title>Genomic Encyclopedia of Type Strains, Phase IV (KMG-IV): sequencing the most valuable type-strain genomes for metagenomic binning, comparative biology and taxonomic classification.</title>
        <authorList>
            <person name="Goeker M."/>
        </authorList>
    </citation>
    <scope>NUCLEOTIDE SEQUENCE [LARGE SCALE GENOMIC DNA]</scope>
    <source>
        <strain evidence="1 2">DSM 12027</strain>
    </source>
</reference>
<dbReference type="InterPro" id="IPR011006">
    <property type="entry name" value="CheY-like_superfamily"/>
</dbReference>
<gene>
    <name evidence="1" type="ORF">HNQ04_004015</name>
</gene>
<name>A0ABR6NXF9_9DEIO</name>
<organism evidence="1 2">
    <name type="scientific">Deinococcus radiopugnans ATCC 19172</name>
    <dbReference type="NCBI Taxonomy" id="585398"/>
    <lineage>
        <taxon>Bacteria</taxon>
        <taxon>Thermotogati</taxon>
        <taxon>Deinococcota</taxon>
        <taxon>Deinococci</taxon>
        <taxon>Deinococcales</taxon>
        <taxon>Deinococcaceae</taxon>
        <taxon>Deinococcus</taxon>
    </lineage>
</organism>
<proteinExistence type="predicted"/>
<comment type="caution">
    <text evidence="1">The sequence shown here is derived from an EMBL/GenBank/DDBJ whole genome shotgun (WGS) entry which is preliminary data.</text>
</comment>
<protein>
    <submittedName>
        <fullName evidence="1">CheY-like chemotaxis protein</fullName>
    </submittedName>
</protein>
<dbReference type="SUPFAM" id="SSF52172">
    <property type="entry name" value="CheY-like"/>
    <property type="match status" value="1"/>
</dbReference>
<evidence type="ECO:0000313" key="1">
    <source>
        <dbReference type="EMBL" id="MBB6018734.1"/>
    </source>
</evidence>
<evidence type="ECO:0000313" key="2">
    <source>
        <dbReference type="Proteomes" id="UP000629870"/>
    </source>
</evidence>
<accession>A0ABR6NXF9</accession>
<dbReference type="EMBL" id="JACHEW010000040">
    <property type="protein sequence ID" value="MBB6018734.1"/>
    <property type="molecule type" value="Genomic_DNA"/>
</dbReference>
<dbReference type="Proteomes" id="UP000629870">
    <property type="component" value="Unassembled WGS sequence"/>
</dbReference>
<dbReference type="RefSeq" id="WP_249039238.1">
    <property type="nucleotide sequence ID" value="NZ_JACHEW010000040.1"/>
</dbReference>